<dbReference type="Pfam" id="PF08495">
    <property type="entry name" value="FIST"/>
    <property type="match status" value="1"/>
</dbReference>
<dbReference type="EMBL" id="FRAA01000013">
    <property type="protein sequence ID" value="SHK94454.1"/>
    <property type="molecule type" value="Genomic_DNA"/>
</dbReference>
<dbReference type="Pfam" id="PF10442">
    <property type="entry name" value="FIST_C"/>
    <property type="match status" value="1"/>
</dbReference>
<gene>
    <name evidence="3" type="ORF">SAMN04488028_11336</name>
</gene>
<feature type="domain" description="FIST C-domain" evidence="2">
    <location>
        <begin position="219"/>
        <end position="357"/>
    </location>
</feature>
<dbReference type="STRING" id="156994.SAMN04488028_11336"/>
<proteinExistence type="predicted"/>
<dbReference type="SMART" id="SM01204">
    <property type="entry name" value="FIST_C"/>
    <property type="match status" value="1"/>
</dbReference>
<dbReference type="InterPro" id="IPR013702">
    <property type="entry name" value="FIST_domain_N"/>
</dbReference>
<evidence type="ECO:0000313" key="3">
    <source>
        <dbReference type="EMBL" id="SHK94454.1"/>
    </source>
</evidence>
<name>A0A1M6WLH4_REIAG</name>
<feature type="domain" description="FIST" evidence="1">
    <location>
        <begin position="25"/>
        <end position="218"/>
    </location>
</feature>
<evidence type="ECO:0000259" key="1">
    <source>
        <dbReference type="SMART" id="SM00897"/>
    </source>
</evidence>
<sequence>MQVEQIKWSPKDKWQSISDKNLSDTANLVFAIGNFDLIQDPTRYDELRAKYPNADIITCGSDGEILNGKLVDQQIIVSALYFEKTDIQCVQIDINQVKDSFDAGTHLSADLDKDFITHLLVFSDSKNLQSSDLMTGIHINLAKHVPVTGGLPGIYQDTDTSLVGLNGPPKKGQLIGIGFSGENLQVGYSIARGWTSFGAEKTITKAENNRLYEIDHKSAYHFYQQYLEHVVDDVDQAISQFPLGIKRVASDPRIVRSAIELHPDGSITFSSGFSIGDNIRMMKTNISSLLSSAQEAANHSLKPLDDQKADFLLLVNCSGRRNVLKDWVCEEIESVNSILSYETPMMGFYSHGEISPNQPNSKSEVHNQCLVFTAFREN</sequence>
<reference evidence="4" key="1">
    <citation type="submission" date="2016-11" db="EMBL/GenBank/DDBJ databases">
        <authorList>
            <person name="Varghese N."/>
            <person name="Submissions S."/>
        </authorList>
    </citation>
    <scope>NUCLEOTIDE SEQUENCE [LARGE SCALE GENOMIC DNA]</scope>
    <source>
        <strain evidence="4">DSM 26134</strain>
    </source>
</reference>
<dbReference type="PANTHER" id="PTHR40252:SF2">
    <property type="entry name" value="BLR0328 PROTEIN"/>
    <property type="match status" value="1"/>
</dbReference>
<dbReference type="AlphaFoldDB" id="A0A1M6WLH4"/>
<protein>
    <submittedName>
        <fullName evidence="3">Uncharacterized conserved protein, contains FIST_N domain</fullName>
    </submittedName>
</protein>
<dbReference type="InterPro" id="IPR019494">
    <property type="entry name" value="FIST_C"/>
</dbReference>
<organism evidence="3 4">
    <name type="scientific">Reichenbachiella agariperforans</name>
    <dbReference type="NCBI Taxonomy" id="156994"/>
    <lineage>
        <taxon>Bacteria</taxon>
        <taxon>Pseudomonadati</taxon>
        <taxon>Bacteroidota</taxon>
        <taxon>Cytophagia</taxon>
        <taxon>Cytophagales</taxon>
        <taxon>Reichenbachiellaceae</taxon>
        <taxon>Reichenbachiella</taxon>
    </lineage>
</organism>
<dbReference type="SMART" id="SM00897">
    <property type="entry name" value="FIST"/>
    <property type="match status" value="1"/>
</dbReference>
<dbReference type="Proteomes" id="UP000184474">
    <property type="component" value="Unassembled WGS sequence"/>
</dbReference>
<evidence type="ECO:0000259" key="2">
    <source>
        <dbReference type="SMART" id="SM01204"/>
    </source>
</evidence>
<keyword evidence="4" id="KW-1185">Reference proteome</keyword>
<dbReference type="RefSeq" id="WP_073125570.1">
    <property type="nucleotide sequence ID" value="NZ_FRAA01000013.1"/>
</dbReference>
<dbReference type="PANTHER" id="PTHR40252">
    <property type="entry name" value="BLR0328 PROTEIN"/>
    <property type="match status" value="1"/>
</dbReference>
<evidence type="ECO:0000313" key="4">
    <source>
        <dbReference type="Proteomes" id="UP000184474"/>
    </source>
</evidence>
<accession>A0A1M6WLH4</accession>